<comment type="caution">
    <text evidence="2">The sequence shown here is derived from an EMBL/GenBank/DDBJ whole genome shotgun (WGS) entry which is preliminary data.</text>
</comment>
<sequence>MSSLGAKLVDKIADLVVFGVTGLLILAGNGLLGLQVFPDPFYHNGWIDGHRSWMLLFFVIFVISIAAGLWFRTLAILSVVLIAGAIVFAMLYGDSTSLPQSQQVAIWILHWILYSMLPGFIAGWAVVVLKSLGIL</sequence>
<protein>
    <submittedName>
        <fullName evidence="2">Uncharacterized protein</fullName>
    </submittedName>
</protein>
<keyword evidence="3" id="KW-1185">Reference proteome</keyword>
<gene>
    <name evidence="2" type="ORF">G6N73_07830</name>
</gene>
<proteinExistence type="predicted"/>
<evidence type="ECO:0000256" key="1">
    <source>
        <dbReference type="SAM" id="Phobius"/>
    </source>
</evidence>
<dbReference type="EMBL" id="JAAKZF010000006">
    <property type="protein sequence ID" value="NGO51090.1"/>
    <property type="molecule type" value="Genomic_DNA"/>
</dbReference>
<dbReference type="Proteomes" id="UP001642900">
    <property type="component" value="Unassembled WGS sequence"/>
</dbReference>
<feature type="transmembrane region" description="Helical" evidence="1">
    <location>
        <begin position="52"/>
        <end position="69"/>
    </location>
</feature>
<keyword evidence="1" id="KW-0472">Membrane</keyword>
<evidence type="ECO:0000313" key="2">
    <source>
        <dbReference type="EMBL" id="NGO51090.1"/>
    </source>
</evidence>
<dbReference type="AlphaFoldDB" id="A0A6G4WAB4"/>
<reference evidence="2 3" key="1">
    <citation type="submission" date="2020-02" db="EMBL/GenBank/DDBJ databases">
        <title>Genome sequence of strain CCNWXJ40-4.</title>
        <authorList>
            <person name="Gao J."/>
            <person name="Sun J."/>
        </authorList>
    </citation>
    <scope>NUCLEOTIDE SEQUENCE [LARGE SCALE GENOMIC DNA]</scope>
    <source>
        <strain evidence="2 3">CCNWXJ 40-4</strain>
    </source>
</reference>
<keyword evidence="1" id="KW-0812">Transmembrane</keyword>
<feature type="transmembrane region" description="Helical" evidence="1">
    <location>
        <begin position="104"/>
        <end position="129"/>
    </location>
</feature>
<feature type="transmembrane region" description="Helical" evidence="1">
    <location>
        <begin position="74"/>
        <end position="92"/>
    </location>
</feature>
<organism evidence="2 3">
    <name type="scientific">Allomesorhizobium camelthorni</name>
    <dbReference type="NCBI Taxonomy" id="475069"/>
    <lineage>
        <taxon>Bacteria</taxon>
        <taxon>Pseudomonadati</taxon>
        <taxon>Pseudomonadota</taxon>
        <taxon>Alphaproteobacteria</taxon>
        <taxon>Hyphomicrobiales</taxon>
        <taxon>Phyllobacteriaceae</taxon>
        <taxon>Allomesorhizobium</taxon>
    </lineage>
</organism>
<accession>A0A6G4WAB4</accession>
<keyword evidence="1" id="KW-1133">Transmembrane helix</keyword>
<evidence type="ECO:0000313" key="3">
    <source>
        <dbReference type="Proteomes" id="UP001642900"/>
    </source>
</evidence>
<name>A0A6G4WAB4_9HYPH</name>
<dbReference type="RefSeq" id="WP_165025682.1">
    <property type="nucleotide sequence ID" value="NZ_JAAKZF010000006.1"/>
</dbReference>
<feature type="transmembrane region" description="Helical" evidence="1">
    <location>
        <begin position="12"/>
        <end position="32"/>
    </location>
</feature>